<comment type="caution">
    <text evidence="1">The sequence shown here is derived from an EMBL/GenBank/DDBJ whole genome shotgun (WGS) entry which is preliminary data.</text>
</comment>
<accession>A0ABQ4DIQ1</accession>
<dbReference type="SUPFAM" id="SSF47240">
    <property type="entry name" value="Ferritin-like"/>
    <property type="match status" value="1"/>
</dbReference>
<organism evidence="1 2">
    <name type="scientific">Cellulomonas phragmiteti</name>
    <dbReference type="NCBI Taxonomy" id="478780"/>
    <lineage>
        <taxon>Bacteria</taxon>
        <taxon>Bacillati</taxon>
        <taxon>Actinomycetota</taxon>
        <taxon>Actinomycetes</taxon>
        <taxon>Micrococcales</taxon>
        <taxon>Cellulomonadaceae</taxon>
        <taxon>Cellulomonas</taxon>
    </lineage>
</organism>
<sequence>MSFDAWLTYYRRNPARQARLESGIDWSEPTPLTGDARAAIGRSLQRFELGESGDGARLLAKAESAGDPTYVAALRLFVAEEQRHSALFGRALDHLAWPRLTSHWSDAAFTALRRALGLRTELALFLVAEAVALHYFAALRDGCPDPQVARIATRILADEDEHVRFQVHRLHEGFAGSTWWTRAVARVLWWPVAVGAATVVALDHRAALRVCGVRPATFLSRALRSFAEASALALTPGPIAVDGPASTEHLDRPRP</sequence>
<gene>
    <name evidence="1" type="ORF">Cph01nite_09900</name>
</gene>
<name>A0ABQ4DIQ1_9CELL</name>
<evidence type="ECO:0000313" key="2">
    <source>
        <dbReference type="Proteomes" id="UP000614741"/>
    </source>
</evidence>
<dbReference type="EMBL" id="BONP01000004">
    <property type="protein sequence ID" value="GIG39228.1"/>
    <property type="molecule type" value="Genomic_DNA"/>
</dbReference>
<dbReference type="RefSeq" id="WP_203671725.1">
    <property type="nucleotide sequence ID" value="NZ_BONP01000004.1"/>
</dbReference>
<dbReference type="Gene3D" id="1.10.620.20">
    <property type="entry name" value="Ribonucleotide Reductase, subunit A"/>
    <property type="match status" value="1"/>
</dbReference>
<dbReference type="InterPro" id="IPR012348">
    <property type="entry name" value="RNR-like"/>
</dbReference>
<protein>
    <recommendedName>
        <fullName evidence="3">Ferritin-like domain-containing protein</fullName>
    </recommendedName>
</protein>
<dbReference type="InterPro" id="IPR009078">
    <property type="entry name" value="Ferritin-like_SF"/>
</dbReference>
<reference evidence="1 2" key="1">
    <citation type="submission" date="2021-01" db="EMBL/GenBank/DDBJ databases">
        <title>Whole genome shotgun sequence of Cellulomonas phragmiteti NBRC 110785.</title>
        <authorList>
            <person name="Komaki H."/>
            <person name="Tamura T."/>
        </authorList>
    </citation>
    <scope>NUCLEOTIDE SEQUENCE [LARGE SCALE GENOMIC DNA]</scope>
    <source>
        <strain evidence="1 2">NBRC 110785</strain>
    </source>
</reference>
<keyword evidence="2" id="KW-1185">Reference proteome</keyword>
<dbReference type="CDD" id="cd00657">
    <property type="entry name" value="Ferritin_like"/>
    <property type="match status" value="1"/>
</dbReference>
<evidence type="ECO:0008006" key="3">
    <source>
        <dbReference type="Google" id="ProtNLM"/>
    </source>
</evidence>
<evidence type="ECO:0000313" key="1">
    <source>
        <dbReference type="EMBL" id="GIG39228.1"/>
    </source>
</evidence>
<proteinExistence type="predicted"/>
<dbReference type="Proteomes" id="UP000614741">
    <property type="component" value="Unassembled WGS sequence"/>
</dbReference>